<reference evidence="2" key="2">
    <citation type="submission" date="2020-05" db="UniProtKB">
        <authorList>
            <consortium name="EnsemblMetazoa"/>
        </authorList>
    </citation>
    <scope>IDENTIFICATION</scope>
    <source>
        <strain evidence="2">wikel</strain>
    </source>
</reference>
<protein>
    <submittedName>
        <fullName evidence="1 2">Uncharacterized protein</fullName>
    </submittedName>
</protein>
<dbReference type="PaxDb" id="6945-B7PSG6"/>
<dbReference type="VEuPathDB" id="VectorBase:ISCW006923"/>
<dbReference type="InParanoid" id="B7PSG6"/>
<sequence>MFNMFTGHEIEEPMQMISLFYVGYLKNKDESPQGNSPAALYDKVMEICLNYCVDLSLVERKKMWGDNVQSMIMDDILESLGGYTFEELGTLKVSATYNQSMYKYDEKQTYDRQNVVELQWLQAEV</sequence>
<dbReference type="EMBL" id="ABJB010108447">
    <property type="status" value="NOT_ANNOTATED_CDS"/>
    <property type="molecule type" value="Genomic_DNA"/>
</dbReference>
<dbReference type="EnsemblMetazoa" id="ISCW006923-RA">
    <property type="protein sequence ID" value="ISCW006923-PA"/>
    <property type="gene ID" value="ISCW006923"/>
</dbReference>
<evidence type="ECO:0000313" key="3">
    <source>
        <dbReference type="Proteomes" id="UP000001555"/>
    </source>
</evidence>
<evidence type="ECO:0000313" key="2">
    <source>
        <dbReference type="EnsemblMetazoa" id="ISCW006923-PA"/>
    </source>
</evidence>
<accession>B7PSG6</accession>
<reference evidence="1 3" key="1">
    <citation type="submission" date="2008-03" db="EMBL/GenBank/DDBJ databases">
        <title>Annotation of Ixodes scapularis.</title>
        <authorList>
            <consortium name="Ixodes scapularis Genome Project Consortium"/>
            <person name="Caler E."/>
            <person name="Hannick L.I."/>
            <person name="Bidwell S."/>
            <person name="Joardar V."/>
            <person name="Thiagarajan M."/>
            <person name="Amedeo P."/>
            <person name="Galinsky K.J."/>
            <person name="Schobel S."/>
            <person name="Inman J."/>
            <person name="Hostetler J."/>
            <person name="Miller J."/>
            <person name="Hammond M."/>
            <person name="Megy K."/>
            <person name="Lawson D."/>
            <person name="Kodira C."/>
            <person name="Sutton G."/>
            <person name="Meyer J."/>
            <person name="Hill C.A."/>
            <person name="Birren B."/>
            <person name="Nene V."/>
            <person name="Collins F."/>
            <person name="Alarcon-Chaidez F."/>
            <person name="Wikel S."/>
            <person name="Strausberg R."/>
        </authorList>
    </citation>
    <scope>NUCLEOTIDE SEQUENCE [LARGE SCALE GENOMIC DNA]</scope>
    <source>
        <strain evidence="3">Wikel</strain>
        <strain evidence="1">Wikel colony</strain>
    </source>
</reference>
<dbReference type="HOGENOM" id="CLU_1995113_0_0_1"/>
<gene>
    <name evidence="1" type="ORF">IscW_ISCW006923</name>
</gene>
<dbReference type="Proteomes" id="UP000001555">
    <property type="component" value="Unassembled WGS sequence"/>
</dbReference>
<organism>
    <name type="scientific">Ixodes scapularis</name>
    <name type="common">Black-legged tick</name>
    <name type="synonym">Deer tick</name>
    <dbReference type="NCBI Taxonomy" id="6945"/>
    <lineage>
        <taxon>Eukaryota</taxon>
        <taxon>Metazoa</taxon>
        <taxon>Ecdysozoa</taxon>
        <taxon>Arthropoda</taxon>
        <taxon>Chelicerata</taxon>
        <taxon>Arachnida</taxon>
        <taxon>Acari</taxon>
        <taxon>Parasitiformes</taxon>
        <taxon>Ixodida</taxon>
        <taxon>Ixodoidea</taxon>
        <taxon>Ixodidae</taxon>
        <taxon>Ixodinae</taxon>
        <taxon>Ixodes</taxon>
    </lineage>
</organism>
<name>B7PSG6_IXOSC</name>
<evidence type="ECO:0000313" key="1">
    <source>
        <dbReference type="EMBL" id="EEC09538.1"/>
    </source>
</evidence>
<dbReference type="AlphaFoldDB" id="B7PSG6"/>
<dbReference type="EMBL" id="DS778591">
    <property type="protein sequence ID" value="EEC09538.1"/>
    <property type="molecule type" value="Genomic_DNA"/>
</dbReference>
<proteinExistence type="predicted"/>
<keyword evidence="3" id="KW-1185">Reference proteome</keyword>